<dbReference type="STRING" id="109280.ENSHCOP00000022695"/>
<reference evidence="1" key="2">
    <citation type="submission" date="2025-09" db="UniProtKB">
        <authorList>
            <consortium name="Ensembl"/>
        </authorList>
    </citation>
    <scope>IDENTIFICATION</scope>
</reference>
<dbReference type="AlphaFoldDB" id="A0A3Q2YUT0"/>
<accession>A0A3Q2YUT0</accession>
<proteinExistence type="predicted"/>
<dbReference type="InterPro" id="IPR036291">
    <property type="entry name" value="NAD(P)-bd_dom_sf"/>
</dbReference>
<dbReference type="Ensembl" id="ENSHCOT00000000428.1">
    <property type="protein sequence ID" value="ENSHCOP00000022695.1"/>
    <property type="gene ID" value="ENSHCOG00000010589.1"/>
</dbReference>
<name>A0A3Q2YUT0_HIPCM</name>
<dbReference type="SUPFAM" id="SSF51735">
    <property type="entry name" value="NAD(P)-binding Rossmann-fold domains"/>
    <property type="match status" value="1"/>
</dbReference>
<evidence type="ECO:0000313" key="2">
    <source>
        <dbReference type="Proteomes" id="UP000264820"/>
    </source>
</evidence>
<sequence>MNLNVRSMYRTIRAALPGMVERGGGSIINMSSAVSSVIGCRDRID</sequence>
<dbReference type="Proteomes" id="UP000264820">
    <property type="component" value="Unplaced"/>
</dbReference>
<protein>
    <submittedName>
        <fullName evidence="1">Uncharacterized protein</fullName>
    </submittedName>
</protein>
<dbReference type="Gene3D" id="3.40.50.720">
    <property type="entry name" value="NAD(P)-binding Rossmann-like Domain"/>
    <property type="match status" value="1"/>
</dbReference>
<organism evidence="1 2">
    <name type="scientific">Hippocampus comes</name>
    <name type="common">Tiger tail seahorse</name>
    <dbReference type="NCBI Taxonomy" id="109280"/>
    <lineage>
        <taxon>Eukaryota</taxon>
        <taxon>Metazoa</taxon>
        <taxon>Chordata</taxon>
        <taxon>Craniata</taxon>
        <taxon>Vertebrata</taxon>
        <taxon>Euteleostomi</taxon>
        <taxon>Actinopterygii</taxon>
        <taxon>Neopterygii</taxon>
        <taxon>Teleostei</taxon>
        <taxon>Neoteleostei</taxon>
        <taxon>Acanthomorphata</taxon>
        <taxon>Syngnathiaria</taxon>
        <taxon>Syngnathiformes</taxon>
        <taxon>Syngnathoidei</taxon>
        <taxon>Syngnathidae</taxon>
        <taxon>Hippocampus</taxon>
    </lineage>
</organism>
<keyword evidence="2" id="KW-1185">Reference proteome</keyword>
<dbReference type="Pfam" id="PF00106">
    <property type="entry name" value="adh_short"/>
    <property type="match status" value="1"/>
</dbReference>
<evidence type="ECO:0000313" key="1">
    <source>
        <dbReference type="Ensembl" id="ENSHCOP00000022695.1"/>
    </source>
</evidence>
<reference evidence="1" key="1">
    <citation type="submission" date="2025-08" db="UniProtKB">
        <authorList>
            <consortium name="Ensembl"/>
        </authorList>
    </citation>
    <scope>IDENTIFICATION</scope>
</reference>
<dbReference type="InterPro" id="IPR002347">
    <property type="entry name" value="SDR_fam"/>
</dbReference>